<evidence type="ECO:0000313" key="1">
    <source>
        <dbReference type="EMBL" id="AEO57272.1"/>
    </source>
</evidence>
<proteinExistence type="predicted"/>
<dbReference type="Proteomes" id="UP000007322">
    <property type="component" value="Chromosome 3"/>
</dbReference>
<accession>G2QC97</accession>
<name>G2QC97_THET4</name>
<dbReference type="OrthoDB" id="5226619at2759"/>
<evidence type="ECO:0000313" key="2">
    <source>
        <dbReference type="Proteomes" id="UP000007322"/>
    </source>
</evidence>
<protein>
    <submittedName>
        <fullName evidence="1">Uncharacterized protein</fullName>
    </submittedName>
</protein>
<dbReference type="VEuPathDB" id="FungiDB:MYCTH_2303206"/>
<dbReference type="RefSeq" id="XP_003662517.1">
    <property type="nucleotide sequence ID" value="XM_003662469.1"/>
</dbReference>
<reference evidence="1 2" key="1">
    <citation type="journal article" date="2011" name="Nat. Biotechnol.">
        <title>Comparative genomic analysis of the thermophilic biomass-degrading fungi Myceliophthora thermophila and Thielavia terrestris.</title>
        <authorList>
            <person name="Berka R.M."/>
            <person name="Grigoriev I.V."/>
            <person name="Otillar R."/>
            <person name="Salamov A."/>
            <person name="Grimwood J."/>
            <person name="Reid I."/>
            <person name="Ishmael N."/>
            <person name="John T."/>
            <person name="Darmond C."/>
            <person name="Moisan M.-C."/>
            <person name="Henrissat B."/>
            <person name="Coutinho P.M."/>
            <person name="Lombard V."/>
            <person name="Natvig D.O."/>
            <person name="Lindquist E."/>
            <person name="Schmutz J."/>
            <person name="Lucas S."/>
            <person name="Harris P."/>
            <person name="Powlowski J."/>
            <person name="Bellemare A."/>
            <person name="Taylor D."/>
            <person name="Butler G."/>
            <person name="de Vries R.P."/>
            <person name="Allijn I.E."/>
            <person name="van den Brink J."/>
            <person name="Ushinsky S."/>
            <person name="Storms R."/>
            <person name="Powell A.J."/>
            <person name="Paulsen I.T."/>
            <person name="Elbourne L.D.H."/>
            <person name="Baker S.E."/>
            <person name="Magnuson J."/>
            <person name="LaBoissiere S."/>
            <person name="Clutterbuck A.J."/>
            <person name="Martinez D."/>
            <person name="Wogulis M."/>
            <person name="de Leon A.L."/>
            <person name="Rey M.W."/>
            <person name="Tsang A."/>
        </authorList>
    </citation>
    <scope>NUCLEOTIDE SEQUENCE [LARGE SCALE GENOMIC DNA]</scope>
    <source>
        <strain evidence="2">ATCC 42464 / BCRC 31852 / DSM 1799</strain>
    </source>
</reference>
<dbReference type="InParanoid" id="G2QC97"/>
<gene>
    <name evidence="1" type="ORF">MYCTH_2303206</name>
</gene>
<dbReference type="EMBL" id="CP003004">
    <property type="protein sequence ID" value="AEO57272.1"/>
    <property type="molecule type" value="Genomic_DNA"/>
</dbReference>
<organism evidence="1 2">
    <name type="scientific">Thermothelomyces thermophilus (strain ATCC 42464 / BCRC 31852 / DSM 1799)</name>
    <name type="common">Sporotrichum thermophile</name>
    <dbReference type="NCBI Taxonomy" id="573729"/>
    <lineage>
        <taxon>Eukaryota</taxon>
        <taxon>Fungi</taxon>
        <taxon>Dikarya</taxon>
        <taxon>Ascomycota</taxon>
        <taxon>Pezizomycotina</taxon>
        <taxon>Sordariomycetes</taxon>
        <taxon>Sordariomycetidae</taxon>
        <taxon>Sordariales</taxon>
        <taxon>Chaetomiaceae</taxon>
        <taxon>Thermothelomyces</taxon>
    </lineage>
</organism>
<dbReference type="HOGENOM" id="CLU_2293625_0_0_1"/>
<dbReference type="AlphaFoldDB" id="G2QC97"/>
<dbReference type="GeneID" id="11512593"/>
<dbReference type="KEGG" id="mtm:MYCTH_2303206"/>
<dbReference type="eggNOG" id="ENOG502T143">
    <property type="taxonomic scope" value="Eukaryota"/>
</dbReference>
<keyword evidence="2" id="KW-1185">Reference proteome</keyword>
<sequence length="101" mass="10625">MDTRQGNWTSVVLDGIDGDQSGITTDFGLRVTLEEAVVLQTGGVVNVKFESEAAFKVGDNMAGACGASGVCNWVLKSENAPVFVKQKLVELECVAGTCELV</sequence>